<proteinExistence type="predicted"/>
<dbReference type="RefSeq" id="YP_009012077.1">
    <property type="nucleotide sequence ID" value="NC_023690.1"/>
</dbReference>
<organism evidence="1 2">
    <name type="scientific">Mycobacterium phage Courthouse</name>
    <dbReference type="NCBI Taxonomy" id="2923000"/>
    <lineage>
        <taxon>Viruses</taxon>
        <taxon>Duplodnaviria</taxon>
        <taxon>Heunggongvirae</taxon>
        <taxon>Uroviricota</taxon>
        <taxon>Caudoviricetes</taxon>
        <taxon>Omegavirus</taxon>
        <taxon>Omegavirus courthouse</taxon>
    </lineage>
</organism>
<dbReference type="KEGG" id="vg:18559450"/>
<sequence length="40" mass="4830">MNTMQCDLCDLEENHEDMHIIYAPAEEFDWLMKILDDEEV</sequence>
<dbReference type="GeneID" id="18559450"/>
<accession>G8I5N5</accession>
<keyword evidence="2" id="KW-1185">Reference proteome</keyword>
<gene>
    <name evidence="1" type="primary">178</name>
    <name evidence="1" type="ORF">COURTHOUSE_178</name>
</gene>
<evidence type="ECO:0000313" key="2">
    <source>
        <dbReference type="Proteomes" id="UP000005860"/>
    </source>
</evidence>
<dbReference type="EMBL" id="JN698997">
    <property type="protein sequence ID" value="AER48029.1"/>
    <property type="molecule type" value="Genomic_DNA"/>
</dbReference>
<evidence type="ECO:0000313" key="1">
    <source>
        <dbReference type="EMBL" id="AER48029.1"/>
    </source>
</evidence>
<protein>
    <submittedName>
        <fullName evidence="1">Uncharacterized protein</fullName>
    </submittedName>
</protein>
<name>G8I5N5_9CAUD</name>
<dbReference type="Proteomes" id="UP000005860">
    <property type="component" value="Segment"/>
</dbReference>
<reference evidence="1 2" key="1">
    <citation type="journal article" date="2012" name="J. Virol.">
        <title>Complete Genome Sequences of 138 Mycobacteriophages.</title>
        <authorList>
            <consortium name="the Science Education Alliance Phage Hunters Advancing Genomics and Evolutionary Science Program"/>
            <consortium name="the KwaZulu-Natal Research Institute for Tuberculosis and HIV Mycobacterial Genetics Course Students"/>
            <consortium name="the Phage Hunters Integrating Research and Education Program"/>
            <person name="Hatfull G.F."/>
        </authorList>
    </citation>
    <scope>NUCLEOTIDE SEQUENCE [LARGE SCALE GENOMIC DNA]</scope>
</reference>